<keyword evidence="1" id="KW-0472">Membrane</keyword>
<keyword evidence="3" id="KW-1185">Reference proteome</keyword>
<dbReference type="KEGG" id="cput:CONPUDRAFT_159669"/>
<dbReference type="EMBL" id="JH711590">
    <property type="protein sequence ID" value="EIW74895.1"/>
    <property type="molecule type" value="Genomic_DNA"/>
</dbReference>
<organism evidence="2 3">
    <name type="scientific">Coniophora puteana (strain RWD-64-598)</name>
    <name type="common">Brown rot fungus</name>
    <dbReference type="NCBI Taxonomy" id="741705"/>
    <lineage>
        <taxon>Eukaryota</taxon>
        <taxon>Fungi</taxon>
        <taxon>Dikarya</taxon>
        <taxon>Basidiomycota</taxon>
        <taxon>Agaricomycotina</taxon>
        <taxon>Agaricomycetes</taxon>
        <taxon>Agaricomycetidae</taxon>
        <taxon>Boletales</taxon>
        <taxon>Coniophorineae</taxon>
        <taxon>Coniophoraceae</taxon>
        <taxon>Coniophora</taxon>
    </lineage>
</organism>
<dbReference type="RefSeq" id="XP_007774954.1">
    <property type="nucleotide sequence ID" value="XM_007776764.1"/>
</dbReference>
<dbReference type="AlphaFoldDB" id="A0A5M3M7X7"/>
<evidence type="ECO:0000256" key="1">
    <source>
        <dbReference type="SAM" id="Phobius"/>
    </source>
</evidence>
<dbReference type="GeneID" id="19204150"/>
<evidence type="ECO:0000313" key="2">
    <source>
        <dbReference type="EMBL" id="EIW74895.1"/>
    </source>
</evidence>
<evidence type="ECO:0000313" key="3">
    <source>
        <dbReference type="Proteomes" id="UP000053558"/>
    </source>
</evidence>
<protein>
    <submittedName>
        <fullName evidence="2">Uncharacterized protein</fullName>
    </submittedName>
</protein>
<feature type="transmembrane region" description="Helical" evidence="1">
    <location>
        <begin position="135"/>
        <end position="154"/>
    </location>
</feature>
<reference evidence="3" key="1">
    <citation type="journal article" date="2012" name="Science">
        <title>The Paleozoic origin of enzymatic lignin decomposition reconstructed from 31 fungal genomes.</title>
        <authorList>
            <person name="Floudas D."/>
            <person name="Binder M."/>
            <person name="Riley R."/>
            <person name="Barry K."/>
            <person name="Blanchette R.A."/>
            <person name="Henrissat B."/>
            <person name="Martinez A.T."/>
            <person name="Otillar R."/>
            <person name="Spatafora J.W."/>
            <person name="Yadav J.S."/>
            <person name="Aerts A."/>
            <person name="Benoit I."/>
            <person name="Boyd A."/>
            <person name="Carlson A."/>
            <person name="Copeland A."/>
            <person name="Coutinho P.M."/>
            <person name="de Vries R.P."/>
            <person name="Ferreira P."/>
            <person name="Findley K."/>
            <person name="Foster B."/>
            <person name="Gaskell J."/>
            <person name="Glotzer D."/>
            <person name="Gorecki P."/>
            <person name="Heitman J."/>
            <person name="Hesse C."/>
            <person name="Hori C."/>
            <person name="Igarashi K."/>
            <person name="Jurgens J.A."/>
            <person name="Kallen N."/>
            <person name="Kersten P."/>
            <person name="Kohler A."/>
            <person name="Kuees U."/>
            <person name="Kumar T.K.A."/>
            <person name="Kuo A."/>
            <person name="LaButti K."/>
            <person name="Larrondo L.F."/>
            <person name="Lindquist E."/>
            <person name="Ling A."/>
            <person name="Lombard V."/>
            <person name="Lucas S."/>
            <person name="Lundell T."/>
            <person name="Martin R."/>
            <person name="McLaughlin D.J."/>
            <person name="Morgenstern I."/>
            <person name="Morin E."/>
            <person name="Murat C."/>
            <person name="Nagy L.G."/>
            <person name="Nolan M."/>
            <person name="Ohm R.A."/>
            <person name="Patyshakuliyeva A."/>
            <person name="Rokas A."/>
            <person name="Ruiz-Duenas F.J."/>
            <person name="Sabat G."/>
            <person name="Salamov A."/>
            <person name="Samejima M."/>
            <person name="Schmutz J."/>
            <person name="Slot J.C."/>
            <person name="St John F."/>
            <person name="Stenlid J."/>
            <person name="Sun H."/>
            <person name="Sun S."/>
            <person name="Syed K."/>
            <person name="Tsang A."/>
            <person name="Wiebenga A."/>
            <person name="Young D."/>
            <person name="Pisabarro A."/>
            <person name="Eastwood D.C."/>
            <person name="Martin F."/>
            <person name="Cullen D."/>
            <person name="Grigoriev I.V."/>
            <person name="Hibbett D.S."/>
        </authorList>
    </citation>
    <scope>NUCLEOTIDE SEQUENCE [LARGE SCALE GENOMIC DNA]</scope>
    <source>
        <strain evidence="3">RWD-64-598 SS2</strain>
    </source>
</reference>
<accession>A0A5M3M7X7</accession>
<keyword evidence="1" id="KW-1133">Transmembrane helix</keyword>
<feature type="transmembrane region" description="Helical" evidence="1">
    <location>
        <begin position="53"/>
        <end position="74"/>
    </location>
</feature>
<keyword evidence="1" id="KW-0812">Transmembrane</keyword>
<dbReference type="Proteomes" id="UP000053558">
    <property type="component" value="Unassembled WGS sequence"/>
</dbReference>
<gene>
    <name evidence="2" type="ORF">CONPUDRAFT_159669</name>
</gene>
<name>A0A5M3M7X7_CONPW</name>
<feature type="transmembrane region" description="Helical" evidence="1">
    <location>
        <begin position="20"/>
        <end position="41"/>
    </location>
</feature>
<feature type="transmembrane region" description="Helical" evidence="1">
    <location>
        <begin position="80"/>
        <end position="102"/>
    </location>
</feature>
<dbReference type="OrthoDB" id="8061355at2759"/>
<comment type="caution">
    <text evidence="2">The sequence shown here is derived from an EMBL/GenBank/DDBJ whole genome shotgun (WGS) entry which is preliminary data.</text>
</comment>
<proteinExistence type="predicted"/>
<sequence>MRLTPLPSFKIWGSPTATRSWHISLSLVYLSAWIIVSVNIWHYHIFSKTNVGLVIAVHILLDLSLAPWAFFVAARRPPPAAVVSTFIAIVSANLALVFTLVFPPRCCIFAIRQCVDGKPSYSEGRGKPPDTDTGLTLLPILIVAIIDIFLWPWLGALWESRLYWARNPKLGLYRLSARLRGKKKEEALPHPEGVAISIRNFSKAFPASVFKRDK</sequence>